<evidence type="ECO:0000313" key="1">
    <source>
        <dbReference type="RefSeq" id="XP_028155140.1"/>
    </source>
</evidence>
<gene>
    <name evidence="1" type="primary">LOC114348870</name>
</gene>
<name>A0A6P7HHL2_DIAVI</name>
<protein>
    <submittedName>
        <fullName evidence="1">Uncharacterized protein LOC114348870</fullName>
    </submittedName>
</protein>
<organism evidence="1">
    <name type="scientific">Diabrotica virgifera virgifera</name>
    <name type="common">western corn rootworm</name>
    <dbReference type="NCBI Taxonomy" id="50390"/>
    <lineage>
        <taxon>Eukaryota</taxon>
        <taxon>Metazoa</taxon>
        <taxon>Ecdysozoa</taxon>
        <taxon>Arthropoda</taxon>
        <taxon>Hexapoda</taxon>
        <taxon>Insecta</taxon>
        <taxon>Pterygota</taxon>
        <taxon>Neoptera</taxon>
        <taxon>Endopterygota</taxon>
        <taxon>Coleoptera</taxon>
        <taxon>Polyphaga</taxon>
        <taxon>Cucujiformia</taxon>
        <taxon>Chrysomeloidea</taxon>
        <taxon>Chrysomelidae</taxon>
        <taxon>Galerucinae</taxon>
        <taxon>Diabroticina</taxon>
        <taxon>Diabroticites</taxon>
        <taxon>Diabrotica</taxon>
    </lineage>
</organism>
<sequence length="146" mass="16697">SRHFCISILSEEKASRDDLYCVVIQTINFRYSPPITSEHHTCVGLAFELWNRLRLNLDSKYPGIGNHICVVSCEEEIDSPIVYTNAFRYDPTSLPYRLEKEHVMMCLKVEFSGRTAVMLCDPGYHVARVVTVMSDGAYPHTGIVFY</sequence>
<dbReference type="RefSeq" id="XP_028155140.1">
    <property type="nucleotide sequence ID" value="XM_028299339.1"/>
</dbReference>
<dbReference type="InParanoid" id="A0A6P7HHL2"/>
<reference evidence="1" key="1">
    <citation type="submission" date="2025-08" db="UniProtKB">
        <authorList>
            <consortium name="RefSeq"/>
        </authorList>
    </citation>
    <scope>IDENTIFICATION</scope>
    <source>
        <tissue evidence="1">Whole insect</tissue>
    </source>
</reference>
<dbReference type="AlphaFoldDB" id="A0A6P7HHL2"/>
<feature type="non-terminal residue" evidence="1">
    <location>
        <position position="1"/>
    </location>
</feature>
<accession>A0A6P7HHL2</accession>
<proteinExistence type="predicted"/>